<protein>
    <submittedName>
        <fullName evidence="2">Uncharacterized protein</fullName>
    </submittedName>
</protein>
<feature type="region of interest" description="Disordered" evidence="1">
    <location>
        <begin position="1"/>
        <end position="21"/>
    </location>
</feature>
<evidence type="ECO:0000256" key="1">
    <source>
        <dbReference type="SAM" id="MobiDB-lite"/>
    </source>
</evidence>
<evidence type="ECO:0000313" key="2">
    <source>
        <dbReference type="EMBL" id="KAK2833788.1"/>
    </source>
</evidence>
<gene>
    <name evidence="2" type="ORF">Q5P01_017677</name>
</gene>
<reference evidence="2" key="1">
    <citation type="submission" date="2023-07" db="EMBL/GenBank/DDBJ databases">
        <title>Chromosome-level Genome Assembly of Striped Snakehead (Channa striata).</title>
        <authorList>
            <person name="Liu H."/>
        </authorList>
    </citation>
    <scope>NUCLEOTIDE SEQUENCE</scope>
    <source>
        <strain evidence="2">Gz</strain>
        <tissue evidence="2">Muscle</tissue>
    </source>
</reference>
<evidence type="ECO:0000313" key="3">
    <source>
        <dbReference type="Proteomes" id="UP001187415"/>
    </source>
</evidence>
<dbReference type="Proteomes" id="UP001187415">
    <property type="component" value="Unassembled WGS sequence"/>
</dbReference>
<dbReference type="EMBL" id="JAUPFM010000013">
    <property type="protein sequence ID" value="KAK2833788.1"/>
    <property type="molecule type" value="Genomic_DNA"/>
</dbReference>
<proteinExistence type="predicted"/>
<sequence length="76" mass="8714">MFSHSGLWSPPHSAFPPPPPPLPLHLLHLSAESGKRRRCTDAAFTSQRKHAARHRRLTVRRFSPTWGKRLRSVKLT</sequence>
<name>A0AA88MA43_CHASR</name>
<dbReference type="AlphaFoldDB" id="A0AA88MA43"/>
<accession>A0AA88MA43</accession>
<keyword evidence="3" id="KW-1185">Reference proteome</keyword>
<organism evidence="2 3">
    <name type="scientific">Channa striata</name>
    <name type="common">Snakehead murrel</name>
    <name type="synonym">Ophicephalus striatus</name>
    <dbReference type="NCBI Taxonomy" id="64152"/>
    <lineage>
        <taxon>Eukaryota</taxon>
        <taxon>Metazoa</taxon>
        <taxon>Chordata</taxon>
        <taxon>Craniata</taxon>
        <taxon>Vertebrata</taxon>
        <taxon>Euteleostomi</taxon>
        <taxon>Actinopterygii</taxon>
        <taxon>Neopterygii</taxon>
        <taxon>Teleostei</taxon>
        <taxon>Neoteleostei</taxon>
        <taxon>Acanthomorphata</taxon>
        <taxon>Anabantaria</taxon>
        <taxon>Anabantiformes</taxon>
        <taxon>Channoidei</taxon>
        <taxon>Channidae</taxon>
        <taxon>Channa</taxon>
    </lineage>
</organism>
<comment type="caution">
    <text evidence="2">The sequence shown here is derived from an EMBL/GenBank/DDBJ whole genome shotgun (WGS) entry which is preliminary data.</text>
</comment>